<dbReference type="AlphaFoldDB" id="A0A2M7TKJ4"/>
<accession>A0A2M7TKJ4</accession>
<dbReference type="SUPFAM" id="SSF53756">
    <property type="entry name" value="UDP-Glycosyltransferase/glycogen phosphorylase"/>
    <property type="match status" value="1"/>
</dbReference>
<proteinExistence type="predicted"/>
<dbReference type="InterPro" id="IPR001296">
    <property type="entry name" value="Glyco_trans_1"/>
</dbReference>
<evidence type="ECO:0000313" key="4">
    <source>
        <dbReference type="Proteomes" id="UP000228920"/>
    </source>
</evidence>
<name>A0A2M7TKJ4_UNCKA</name>
<dbReference type="Pfam" id="PF13439">
    <property type="entry name" value="Glyco_transf_4"/>
    <property type="match status" value="1"/>
</dbReference>
<dbReference type="CDD" id="cd03802">
    <property type="entry name" value="GT4_AviGT4-like"/>
    <property type="match status" value="1"/>
</dbReference>
<sequence length="389" mass="43759">MSFAISRHFITTVKITNSKPLRIAQVTNLNESVPPKNKGGLEQMVYYLTEELVSMGHDVTLFGTADSKTSATLVPMWPKAISSDAASRIRDIGWYADLAVSQVLDHAHDFDIIHDHTYFVAGRYGHLVTTPVVTTMHHPVSFETGLIDDFPPEYRTYAQLQDQYHLQKITTVAVSKFQQNELKEKLARESHVVHNGIPTTEWQNPNVSAPGSYIAFLGYMSGNKGVAEAIKAVLQTDEILHIAGPIDSHDDKTQAYFDTQVKPFIDNRKIHYLGGIDRKEKLDFLRNAKAILMPIQWDEPFGLVAIESLAMGTPVIAYNRGALPEIIEDGVSGYLVTSIEHMAAKIKKVDQLLRSNSRMRYETMFTSRRMGERYVDIYKTLISQKQTSA</sequence>
<dbReference type="EMBL" id="PFNL01000051">
    <property type="protein sequence ID" value="PIZ47399.1"/>
    <property type="molecule type" value="Genomic_DNA"/>
</dbReference>
<dbReference type="InterPro" id="IPR028098">
    <property type="entry name" value="Glyco_trans_4-like_N"/>
</dbReference>
<evidence type="ECO:0000313" key="3">
    <source>
        <dbReference type="EMBL" id="PIZ47399.1"/>
    </source>
</evidence>
<dbReference type="PANTHER" id="PTHR12526:SF595">
    <property type="entry name" value="BLL5217 PROTEIN"/>
    <property type="match status" value="1"/>
</dbReference>
<evidence type="ECO:0000259" key="1">
    <source>
        <dbReference type="Pfam" id="PF00534"/>
    </source>
</evidence>
<keyword evidence="3" id="KW-0808">Transferase</keyword>
<dbReference type="GO" id="GO:0016757">
    <property type="term" value="F:glycosyltransferase activity"/>
    <property type="evidence" value="ECO:0007669"/>
    <property type="project" value="InterPro"/>
</dbReference>
<reference evidence="4" key="1">
    <citation type="submission" date="2017-09" db="EMBL/GenBank/DDBJ databases">
        <title>Depth-based differentiation of microbial function through sediment-hosted aquifers and enrichment of novel symbionts in the deep terrestrial subsurface.</title>
        <authorList>
            <person name="Probst A.J."/>
            <person name="Ladd B."/>
            <person name="Jarett J.K."/>
            <person name="Geller-Mcgrath D.E."/>
            <person name="Sieber C.M.K."/>
            <person name="Emerson J.B."/>
            <person name="Anantharaman K."/>
            <person name="Thomas B.C."/>
            <person name="Malmstrom R."/>
            <person name="Stieglmeier M."/>
            <person name="Klingl A."/>
            <person name="Woyke T."/>
            <person name="Ryan C.M."/>
            <person name="Banfield J.F."/>
        </authorList>
    </citation>
    <scope>NUCLEOTIDE SEQUENCE [LARGE SCALE GENOMIC DNA]</scope>
</reference>
<comment type="caution">
    <text evidence="3">The sequence shown here is derived from an EMBL/GenBank/DDBJ whole genome shotgun (WGS) entry which is preliminary data.</text>
</comment>
<dbReference type="PANTHER" id="PTHR12526">
    <property type="entry name" value="GLYCOSYLTRANSFERASE"/>
    <property type="match status" value="1"/>
</dbReference>
<dbReference type="Proteomes" id="UP000228920">
    <property type="component" value="Unassembled WGS sequence"/>
</dbReference>
<evidence type="ECO:0000259" key="2">
    <source>
        <dbReference type="Pfam" id="PF13439"/>
    </source>
</evidence>
<feature type="domain" description="Glycosyltransferase subfamily 4-like N-terminal" evidence="2">
    <location>
        <begin position="39"/>
        <end position="200"/>
    </location>
</feature>
<dbReference type="Gene3D" id="3.40.50.2000">
    <property type="entry name" value="Glycogen Phosphorylase B"/>
    <property type="match status" value="2"/>
</dbReference>
<gene>
    <name evidence="3" type="ORF">COY32_01825</name>
</gene>
<protein>
    <submittedName>
        <fullName evidence="3">Glycosyl transferase</fullName>
    </submittedName>
</protein>
<feature type="domain" description="Glycosyl transferase family 1" evidence="1">
    <location>
        <begin position="212"/>
        <end position="356"/>
    </location>
</feature>
<organism evidence="3 4">
    <name type="scientific">candidate division WWE3 bacterium CG_4_10_14_0_2_um_filter_41_14</name>
    <dbReference type="NCBI Taxonomy" id="1975072"/>
    <lineage>
        <taxon>Bacteria</taxon>
        <taxon>Katanobacteria</taxon>
    </lineage>
</organism>
<dbReference type="Pfam" id="PF00534">
    <property type="entry name" value="Glycos_transf_1"/>
    <property type="match status" value="1"/>
</dbReference>